<keyword evidence="2" id="KW-0732">Signal</keyword>
<sequence length="367" mass="39950">MRKTKCIFTCLLIWALIFTGEAFAFPHSAAGKSTAKEMAVHFMDVGQGLSILVQSGGKNLVYDGGDKETSSYVVSYLKKQKVESIDYLISSHYDSDHLAGLIGCLNAFDVKNVIGSDYEHNSKLYRSFMDAVSAQELTVQHPKVGTEFSFGTGDFTILSPETTDEDNSNDNSVAIKLDNGDNSFIFTGDAEHGSESDMCALDVTLDCDVLVPGHHGSATATSWEFLKETVPEYAVISCGEENQYGHPDKDTMDKLQNMDIEVFRTDKQGTVIAVSDGTKIDWNTKPCNDYTPGDSQDTGTQPQTASPNATAPVVTEAPAQSNNVWLSATGSKYHRVPDCGNMNPDTARQISQTEAQTQGYEACKKCF</sequence>
<accession>C0CLH4</accession>
<feature type="region of interest" description="Disordered" evidence="1">
    <location>
        <begin position="283"/>
        <end position="312"/>
    </location>
</feature>
<evidence type="ECO:0000313" key="4">
    <source>
        <dbReference type="EMBL" id="EEG49398.1"/>
    </source>
</evidence>
<dbReference type="PANTHER" id="PTHR30619">
    <property type="entry name" value="DNA INTERNALIZATION/COMPETENCE PROTEIN COMEC/REC2"/>
    <property type="match status" value="1"/>
</dbReference>
<dbReference type="CDD" id="cd07731">
    <property type="entry name" value="ComA-like_MBL-fold"/>
    <property type="match status" value="1"/>
</dbReference>
<feature type="domain" description="Metallo-beta-lactamase" evidence="3">
    <location>
        <begin position="47"/>
        <end position="240"/>
    </location>
</feature>
<dbReference type="PANTHER" id="PTHR30619:SF7">
    <property type="entry name" value="BETA-LACTAMASE DOMAIN PROTEIN"/>
    <property type="match status" value="1"/>
</dbReference>
<dbReference type="InterPro" id="IPR001279">
    <property type="entry name" value="Metallo-B-lactamas"/>
</dbReference>
<dbReference type="PATRIC" id="fig|476272.21.peg.2065"/>
<dbReference type="HOGENOM" id="CLU_010363_0_0_9"/>
<dbReference type="Pfam" id="PF00753">
    <property type="entry name" value="Lactamase_B"/>
    <property type="match status" value="1"/>
</dbReference>
<comment type="caution">
    <text evidence="4">The sequence shown here is derived from an EMBL/GenBank/DDBJ whole genome shotgun (WGS) entry which is preliminary data.</text>
</comment>
<reference evidence="4 5" key="2">
    <citation type="submission" date="2009-02" db="EMBL/GenBank/DDBJ databases">
        <title>Draft genome sequence of Blautia hydrogenotrophica DSM 10507 (Ruminococcus hydrogenotrophicus DSM 10507).</title>
        <authorList>
            <person name="Sudarsanam P."/>
            <person name="Ley R."/>
            <person name="Guruge J."/>
            <person name="Turnbaugh P.J."/>
            <person name="Mahowald M."/>
            <person name="Liep D."/>
            <person name="Gordon J."/>
        </authorList>
    </citation>
    <scope>NUCLEOTIDE SEQUENCE [LARGE SCALE GENOMIC DNA]</scope>
    <source>
        <strain evidence="5">DSM 10507 / JCM 14656 / S5a33</strain>
    </source>
</reference>
<reference evidence="4 5" key="1">
    <citation type="submission" date="2009-01" db="EMBL/GenBank/DDBJ databases">
        <authorList>
            <person name="Fulton L."/>
            <person name="Clifton S."/>
            <person name="Fulton B."/>
            <person name="Xu J."/>
            <person name="Minx P."/>
            <person name="Pepin K.H."/>
            <person name="Johnson M."/>
            <person name="Bhonagiri V."/>
            <person name="Nash W.E."/>
            <person name="Mardis E.R."/>
            <person name="Wilson R.K."/>
        </authorList>
    </citation>
    <scope>NUCLEOTIDE SEQUENCE [LARGE SCALE GENOMIC DNA]</scope>
    <source>
        <strain evidence="5">DSM 10507 / JCM 14656 / S5a33</strain>
    </source>
</reference>
<dbReference type="Gene3D" id="3.60.15.10">
    <property type="entry name" value="Ribonuclease Z/Hydroxyacylglutathione hydrolase-like"/>
    <property type="match status" value="1"/>
</dbReference>
<dbReference type="InterPro" id="IPR036866">
    <property type="entry name" value="RibonucZ/Hydroxyglut_hydro"/>
</dbReference>
<dbReference type="GeneID" id="86822193"/>
<evidence type="ECO:0000259" key="3">
    <source>
        <dbReference type="SMART" id="SM00849"/>
    </source>
</evidence>
<dbReference type="Proteomes" id="UP000003100">
    <property type="component" value="Unassembled WGS sequence"/>
</dbReference>
<dbReference type="eggNOG" id="COG2333">
    <property type="taxonomic scope" value="Bacteria"/>
</dbReference>
<feature type="compositionally biased region" description="Polar residues" evidence="1">
    <location>
        <begin position="293"/>
        <end position="309"/>
    </location>
</feature>
<protein>
    <recommendedName>
        <fullName evidence="3">Metallo-beta-lactamase domain-containing protein</fullName>
    </recommendedName>
</protein>
<dbReference type="AlphaFoldDB" id="C0CLH4"/>
<organism evidence="4 5">
    <name type="scientific">Blautia hydrogenotrophica (strain DSM 10507 / JCM 14656 / S5a33)</name>
    <name type="common">Ruminococcus hydrogenotrophicus</name>
    <dbReference type="NCBI Taxonomy" id="476272"/>
    <lineage>
        <taxon>Bacteria</taxon>
        <taxon>Bacillati</taxon>
        <taxon>Bacillota</taxon>
        <taxon>Clostridia</taxon>
        <taxon>Lachnospirales</taxon>
        <taxon>Lachnospiraceae</taxon>
        <taxon>Blautia</taxon>
    </lineage>
</organism>
<evidence type="ECO:0000256" key="1">
    <source>
        <dbReference type="SAM" id="MobiDB-lite"/>
    </source>
</evidence>
<dbReference type="InterPro" id="IPR035681">
    <property type="entry name" value="ComA-like_MBL"/>
</dbReference>
<dbReference type="InterPro" id="IPR052159">
    <property type="entry name" value="Competence_DNA_uptake"/>
</dbReference>
<feature type="chain" id="PRO_5002894834" description="Metallo-beta-lactamase domain-containing protein" evidence="2">
    <location>
        <begin position="25"/>
        <end position="367"/>
    </location>
</feature>
<dbReference type="SUPFAM" id="SSF56281">
    <property type="entry name" value="Metallo-hydrolase/oxidoreductase"/>
    <property type="match status" value="1"/>
</dbReference>
<dbReference type="RefSeq" id="WP_005948483.1">
    <property type="nucleotide sequence ID" value="NZ_CP136423.1"/>
</dbReference>
<evidence type="ECO:0000313" key="5">
    <source>
        <dbReference type="Proteomes" id="UP000003100"/>
    </source>
</evidence>
<name>C0CLH4_BLAHS</name>
<evidence type="ECO:0000256" key="2">
    <source>
        <dbReference type="SAM" id="SignalP"/>
    </source>
</evidence>
<proteinExistence type="predicted"/>
<gene>
    <name evidence="4" type="ORF">RUMHYD_01696</name>
</gene>
<dbReference type="SMART" id="SM00849">
    <property type="entry name" value="Lactamase_B"/>
    <property type="match status" value="1"/>
</dbReference>
<dbReference type="EMBL" id="ACBZ01000083">
    <property type="protein sequence ID" value="EEG49398.1"/>
    <property type="molecule type" value="Genomic_DNA"/>
</dbReference>
<keyword evidence="5" id="KW-1185">Reference proteome</keyword>
<feature type="signal peptide" evidence="2">
    <location>
        <begin position="1"/>
        <end position="24"/>
    </location>
</feature>